<keyword evidence="1" id="KW-0472">Membrane</keyword>
<keyword evidence="1" id="KW-1133">Transmembrane helix</keyword>
<proteinExistence type="predicted"/>
<dbReference type="AlphaFoldDB" id="A4RSE5"/>
<dbReference type="OMA" id="EAQCNWV"/>
<organism evidence="2 3">
    <name type="scientific">Ostreococcus lucimarinus (strain CCE9901)</name>
    <dbReference type="NCBI Taxonomy" id="436017"/>
    <lineage>
        <taxon>Eukaryota</taxon>
        <taxon>Viridiplantae</taxon>
        <taxon>Chlorophyta</taxon>
        <taxon>Mamiellophyceae</taxon>
        <taxon>Mamiellales</taxon>
        <taxon>Bathycoccaceae</taxon>
        <taxon>Ostreococcus</taxon>
    </lineage>
</organism>
<dbReference type="OrthoDB" id="5862at2759"/>
<protein>
    <submittedName>
        <fullName evidence="2">Uncharacterized protein</fullName>
    </submittedName>
</protein>
<dbReference type="Proteomes" id="UP000001568">
    <property type="component" value="Chromosome 2"/>
</dbReference>
<dbReference type="HOGENOM" id="CLU_099250_1_1_1"/>
<keyword evidence="1" id="KW-0812">Transmembrane</keyword>
<keyword evidence="3" id="KW-1185">Reference proteome</keyword>
<dbReference type="PANTHER" id="PTHR34575:SF1">
    <property type="entry name" value="PROTEIN PAM68, CHLOROPLASTIC"/>
    <property type="match status" value="1"/>
</dbReference>
<name>A4RSE5_OSTLU</name>
<dbReference type="KEGG" id="olu:OSTLU_7855"/>
<accession>A4RSE5</accession>
<dbReference type="STRING" id="436017.A4RSE5"/>
<feature type="non-terminal residue" evidence="2">
    <location>
        <position position="98"/>
    </location>
</feature>
<dbReference type="RefSeq" id="XP_001416259.1">
    <property type="nucleotide sequence ID" value="XM_001416222.1"/>
</dbReference>
<feature type="transmembrane region" description="Helical" evidence="1">
    <location>
        <begin position="45"/>
        <end position="67"/>
    </location>
</feature>
<dbReference type="InterPro" id="IPR021855">
    <property type="entry name" value="PAM68-like"/>
</dbReference>
<reference evidence="2 3" key="1">
    <citation type="journal article" date="2007" name="Proc. Natl. Acad. Sci. U.S.A.">
        <title>The tiny eukaryote Ostreococcus provides genomic insights into the paradox of plankton speciation.</title>
        <authorList>
            <person name="Palenik B."/>
            <person name="Grimwood J."/>
            <person name="Aerts A."/>
            <person name="Rouze P."/>
            <person name="Salamov A."/>
            <person name="Putnam N."/>
            <person name="Dupont C."/>
            <person name="Jorgensen R."/>
            <person name="Derelle E."/>
            <person name="Rombauts S."/>
            <person name="Zhou K."/>
            <person name="Otillar R."/>
            <person name="Merchant S.S."/>
            <person name="Podell S."/>
            <person name="Gaasterland T."/>
            <person name="Napoli C."/>
            <person name="Gendler K."/>
            <person name="Manuell A."/>
            <person name="Tai V."/>
            <person name="Vallon O."/>
            <person name="Piganeau G."/>
            <person name="Jancek S."/>
            <person name="Heijde M."/>
            <person name="Jabbari K."/>
            <person name="Bowler C."/>
            <person name="Lohr M."/>
            <person name="Robbens S."/>
            <person name="Werner G."/>
            <person name="Dubchak I."/>
            <person name="Pazour G.J."/>
            <person name="Ren Q."/>
            <person name="Paulsen I."/>
            <person name="Delwiche C."/>
            <person name="Schmutz J."/>
            <person name="Rokhsar D."/>
            <person name="Van de Peer Y."/>
            <person name="Moreau H."/>
            <person name="Grigoriev I.V."/>
        </authorList>
    </citation>
    <scope>NUCLEOTIDE SEQUENCE [LARGE SCALE GENOMIC DNA]</scope>
    <source>
        <strain evidence="2 3">CCE9901</strain>
    </source>
</reference>
<evidence type="ECO:0000256" key="1">
    <source>
        <dbReference type="SAM" id="Phobius"/>
    </source>
</evidence>
<gene>
    <name evidence="2" type="ORF">OSTLU_7855</name>
</gene>
<dbReference type="eggNOG" id="ENOG502RXKE">
    <property type="taxonomic scope" value="Eukaryota"/>
</dbReference>
<feature type="transmembrane region" description="Helical" evidence="1">
    <location>
        <begin position="12"/>
        <end position="33"/>
    </location>
</feature>
<dbReference type="PANTHER" id="PTHR34575">
    <property type="entry name" value="PROTEIN PAM68, CHLOROPLASTIC"/>
    <property type="match status" value="1"/>
</dbReference>
<evidence type="ECO:0000313" key="2">
    <source>
        <dbReference type="EMBL" id="ABO94552.1"/>
    </source>
</evidence>
<dbReference type="EMBL" id="CP000582">
    <property type="protein sequence ID" value="ABO94552.1"/>
    <property type="molecule type" value="Genomic_DNA"/>
</dbReference>
<dbReference type="GeneID" id="5000526"/>
<feature type="non-terminal residue" evidence="2">
    <location>
        <position position="1"/>
    </location>
</feature>
<evidence type="ECO:0000313" key="3">
    <source>
        <dbReference type="Proteomes" id="UP000001568"/>
    </source>
</evidence>
<sequence>LPQVVTDRMLKRVGIFCGTPLVLGFMTGPAFYYAKVIAKLEVPSWVFFVSSTATFGAAVVGISYGVLSASWDPRMEGSFWGGSEFKQNVPIVVSTIMG</sequence>
<dbReference type="Pfam" id="PF11947">
    <property type="entry name" value="DUF3464"/>
    <property type="match status" value="1"/>
</dbReference>